<gene>
    <name evidence="1" type="ORF">GLOTRDRAFT_97220</name>
</gene>
<protein>
    <submittedName>
        <fullName evidence="1">Terpenoid synthase</fullName>
    </submittedName>
</protein>
<name>S7RCJ4_GLOTA</name>
<dbReference type="KEGG" id="gtr:GLOTRDRAFT_97220"/>
<dbReference type="Proteomes" id="UP000030669">
    <property type="component" value="Unassembled WGS sequence"/>
</dbReference>
<dbReference type="InterPro" id="IPR008949">
    <property type="entry name" value="Isoprenoid_synthase_dom_sf"/>
</dbReference>
<dbReference type="Gene3D" id="1.10.600.10">
    <property type="entry name" value="Farnesyl Diphosphate Synthase"/>
    <property type="match status" value="2"/>
</dbReference>
<dbReference type="EMBL" id="KB469355">
    <property type="protein sequence ID" value="EPQ50114.1"/>
    <property type="molecule type" value="Genomic_DNA"/>
</dbReference>
<proteinExistence type="predicted"/>
<dbReference type="SUPFAM" id="SSF48576">
    <property type="entry name" value="Terpenoid synthases"/>
    <property type="match status" value="1"/>
</dbReference>
<dbReference type="GeneID" id="19309975"/>
<evidence type="ECO:0000313" key="1">
    <source>
        <dbReference type="EMBL" id="EPQ50114.1"/>
    </source>
</evidence>
<reference evidence="1 2" key="1">
    <citation type="journal article" date="2012" name="Science">
        <title>The Paleozoic origin of enzymatic lignin decomposition reconstructed from 31 fungal genomes.</title>
        <authorList>
            <person name="Floudas D."/>
            <person name="Binder M."/>
            <person name="Riley R."/>
            <person name="Barry K."/>
            <person name="Blanchette R.A."/>
            <person name="Henrissat B."/>
            <person name="Martinez A.T."/>
            <person name="Otillar R."/>
            <person name="Spatafora J.W."/>
            <person name="Yadav J.S."/>
            <person name="Aerts A."/>
            <person name="Benoit I."/>
            <person name="Boyd A."/>
            <person name="Carlson A."/>
            <person name="Copeland A."/>
            <person name="Coutinho P.M."/>
            <person name="de Vries R.P."/>
            <person name="Ferreira P."/>
            <person name="Findley K."/>
            <person name="Foster B."/>
            <person name="Gaskell J."/>
            <person name="Glotzer D."/>
            <person name="Gorecki P."/>
            <person name="Heitman J."/>
            <person name="Hesse C."/>
            <person name="Hori C."/>
            <person name="Igarashi K."/>
            <person name="Jurgens J.A."/>
            <person name="Kallen N."/>
            <person name="Kersten P."/>
            <person name="Kohler A."/>
            <person name="Kuees U."/>
            <person name="Kumar T.K.A."/>
            <person name="Kuo A."/>
            <person name="LaButti K."/>
            <person name="Larrondo L.F."/>
            <person name="Lindquist E."/>
            <person name="Ling A."/>
            <person name="Lombard V."/>
            <person name="Lucas S."/>
            <person name="Lundell T."/>
            <person name="Martin R."/>
            <person name="McLaughlin D.J."/>
            <person name="Morgenstern I."/>
            <person name="Morin E."/>
            <person name="Murat C."/>
            <person name="Nagy L.G."/>
            <person name="Nolan M."/>
            <person name="Ohm R.A."/>
            <person name="Patyshakuliyeva A."/>
            <person name="Rokas A."/>
            <person name="Ruiz-Duenas F.J."/>
            <person name="Sabat G."/>
            <person name="Salamov A."/>
            <person name="Samejima M."/>
            <person name="Schmutz J."/>
            <person name="Slot J.C."/>
            <person name="St John F."/>
            <person name="Stenlid J."/>
            <person name="Sun H."/>
            <person name="Sun S."/>
            <person name="Syed K."/>
            <person name="Tsang A."/>
            <person name="Wiebenga A."/>
            <person name="Young D."/>
            <person name="Pisabarro A."/>
            <person name="Eastwood D.C."/>
            <person name="Martin F."/>
            <person name="Cullen D."/>
            <person name="Grigoriev I.V."/>
            <person name="Hibbett D.S."/>
        </authorList>
    </citation>
    <scope>NUCLEOTIDE SEQUENCE [LARGE SCALE GENOMIC DNA]</scope>
    <source>
        <strain evidence="1 2">ATCC 11539</strain>
    </source>
</reference>
<dbReference type="Pfam" id="PF19086">
    <property type="entry name" value="Terpene_syn_C_2"/>
    <property type="match status" value="1"/>
</dbReference>
<dbReference type="AlphaFoldDB" id="S7RCJ4"/>
<evidence type="ECO:0000313" key="2">
    <source>
        <dbReference type="Proteomes" id="UP000030669"/>
    </source>
</evidence>
<accession>S7RCJ4</accession>
<sequence>MESKLPDFEYLCPFPPLCNPLYDTVRAESSAWVETFAHYADNPRKRAFLHYSDLERLVVVRYPTPDYEAIRVICDWSNVIFAIDETTDDQTEKGAAQTMKAHLDDMSGSDGEQSPYTRCVTRTRLRRLFGPNAFNRFLENKFELSDAVLEDEVFKRMYDHTVDFVAWTNDAHSYAMEYSKWHKNANVLTVIMNEQDKTDLLGRAWDKATMKCLDISVQITHKYPAV</sequence>
<dbReference type="OrthoDB" id="3314751at2759"/>
<dbReference type="RefSeq" id="XP_007871428.1">
    <property type="nucleotide sequence ID" value="XM_007873237.1"/>
</dbReference>
<organism evidence="1 2">
    <name type="scientific">Gloeophyllum trabeum (strain ATCC 11539 / FP-39264 / Madison 617)</name>
    <name type="common">Brown rot fungus</name>
    <dbReference type="NCBI Taxonomy" id="670483"/>
    <lineage>
        <taxon>Eukaryota</taxon>
        <taxon>Fungi</taxon>
        <taxon>Dikarya</taxon>
        <taxon>Basidiomycota</taxon>
        <taxon>Agaricomycotina</taxon>
        <taxon>Agaricomycetes</taxon>
        <taxon>Gloeophyllales</taxon>
        <taxon>Gloeophyllaceae</taxon>
        <taxon>Gloeophyllum</taxon>
    </lineage>
</organism>
<dbReference type="HOGENOM" id="CLU_085434_0_0_1"/>
<keyword evidence="2" id="KW-1185">Reference proteome</keyword>